<dbReference type="EMBL" id="GBRH01259826">
    <property type="protein sequence ID" value="JAD38069.1"/>
    <property type="molecule type" value="Transcribed_RNA"/>
</dbReference>
<proteinExistence type="predicted"/>
<organism evidence="1">
    <name type="scientific">Arundo donax</name>
    <name type="common">Giant reed</name>
    <name type="synonym">Donax arundinaceus</name>
    <dbReference type="NCBI Taxonomy" id="35708"/>
    <lineage>
        <taxon>Eukaryota</taxon>
        <taxon>Viridiplantae</taxon>
        <taxon>Streptophyta</taxon>
        <taxon>Embryophyta</taxon>
        <taxon>Tracheophyta</taxon>
        <taxon>Spermatophyta</taxon>
        <taxon>Magnoliopsida</taxon>
        <taxon>Liliopsida</taxon>
        <taxon>Poales</taxon>
        <taxon>Poaceae</taxon>
        <taxon>PACMAD clade</taxon>
        <taxon>Arundinoideae</taxon>
        <taxon>Arundineae</taxon>
        <taxon>Arundo</taxon>
    </lineage>
</organism>
<dbReference type="AlphaFoldDB" id="A0A0A8ZFB9"/>
<accession>A0A0A8ZFB9</accession>
<reference evidence="1" key="2">
    <citation type="journal article" date="2015" name="Data Brief">
        <title>Shoot transcriptome of the giant reed, Arundo donax.</title>
        <authorList>
            <person name="Barrero R.A."/>
            <person name="Guerrero F.D."/>
            <person name="Moolhuijzen P."/>
            <person name="Goolsby J.A."/>
            <person name="Tidwell J."/>
            <person name="Bellgard S.E."/>
            <person name="Bellgard M.I."/>
        </authorList>
    </citation>
    <scope>NUCLEOTIDE SEQUENCE</scope>
    <source>
        <tissue evidence="1">Shoot tissue taken approximately 20 cm above the soil surface</tissue>
    </source>
</reference>
<reference evidence="1" key="1">
    <citation type="submission" date="2014-09" db="EMBL/GenBank/DDBJ databases">
        <authorList>
            <person name="Magalhaes I.L.F."/>
            <person name="Oliveira U."/>
            <person name="Santos F.R."/>
            <person name="Vidigal T.H.D.A."/>
            <person name="Brescovit A.D."/>
            <person name="Santos A.J."/>
        </authorList>
    </citation>
    <scope>NUCLEOTIDE SEQUENCE</scope>
    <source>
        <tissue evidence="1">Shoot tissue taken approximately 20 cm above the soil surface</tissue>
    </source>
</reference>
<name>A0A0A8ZFB9_ARUDO</name>
<evidence type="ECO:0000313" key="1">
    <source>
        <dbReference type="EMBL" id="JAD38069.1"/>
    </source>
</evidence>
<protein>
    <submittedName>
        <fullName evidence="1">Uncharacterized protein</fullName>
    </submittedName>
</protein>
<sequence>MLHLIVLLAVFPKFGSFLSLQG</sequence>